<evidence type="ECO:0000313" key="2">
    <source>
        <dbReference type="EMBL" id="KKL91026.1"/>
    </source>
</evidence>
<proteinExistence type="predicted"/>
<comment type="caution">
    <text evidence="2">The sequence shown here is derived from an EMBL/GenBank/DDBJ whole genome shotgun (WGS) entry which is preliminary data.</text>
</comment>
<dbReference type="AlphaFoldDB" id="A0A0F9GKL1"/>
<feature type="region of interest" description="Disordered" evidence="1">
    <location>
        <begin position="1"/>
        <end position="21"/>
    </location>
</feature>
<reference evidence="2" key="1">
    <citation type="journal article" date="2015" name="Nature">
        <title>Complex archaea that bridge the gap between prokaryotes and eukaryotes.</title>
        <authorList>
            <person name="Spang A."/>
            <person name="Saw J.H."/>
            <person name="Jorgensen S.L."/>
            <person name="Zaremba-Niedzwiedzka K."/>
            <person name="Martijn J."/>
            <person name="Lind A.E."/>
            <person name="van Eijk R."/>
            <person name="Schleper C."/>
            <person name="Guy L."/>
            <person name="Ettema T.J."/>
        </authorList>
    </citation>
    <scope>NUCLEOTIDE SEQUENCE</scope>
</reference>
<sequence length="21" mass="2482">MKNKIFWPSNSSDWTEVGPEE</sequence>
<name>A0A0F9GKL1_9ZZZZ</name>
<protein>
    <submittedName>
        <fullName evidence="2">Uncharacterized protein</fullName>
    </submittedName>
</protein>
<organism evidence="2">
    <name type="scientific">marine sediment metagenome</name>
    <dbReference type="NCBI Taxonomy" id="412755"/>
    <lineage>
        <taxon>unclassified sequences</taxon>
        <taxon>metagenomes</taxon>
        <taxon>ecological metagenomes</taxon>
    </lineage>
</organism>
<feature type="non-terminal residue" evidence="2">
    <location>
        <position position="21"/>
    </location>
</feature>
<dbReference type="EMBL" id="LAZR01019846">
    <property type="protein sequence ID" value="KKL91026.1"/>
    <property type="molecule type" value="Genomic_DNA"/>
</dbReference>
<accession>A0A0F9GKL1</accession>
<gene>
    <name evidence="2" type="ORF">LCGC14_1898830</name>
</gene>
<evidence type="ECO:0000256" key="1">
    <source>
        <dbReference type="SAM" id="MobiDB-lite"/>
    </source>
</evidence>